<accession>A0A5B8XS47</accession>
<dbReference type="Pfam" id="PF02374">
    <property type="entry name" value="ArsA_ATPase"/>
    <property type="match status" value="2"/>
</dbReference>
<sequence length="340" mass="37812">MVASGLDIQGVHGVHFSACFWAAKPLKSTNLYKKRLLLFSGKGGVGKTTVSSAFALSCARRGEKTLLIELNVHDKVSSMFGAGRVGTEITEVEDNLWAVNITPEAALEEYAVMMLKVRIVYKAVFENRIMKSFLRAIPGLNELVMLGKAYYHVVEKENGKHVWDKIVVDAPATGHGLFLLKIPMVITSILSSGHMFEEAERIIEVLRDPEITALNLVTLAEEMPVNETIMLHNQTRDELKIPMGAVIANGVYEPLFSESEHEILNAAAKHVKEPSVLAMIDAANFRVMRTRLQAGYLKEIDREIPLPRHTLPFVFTPRMDFQSLLTLAEKLESEIEGGQS</sequence>
<dbReference type="EMBL" id="CP042467">
    <property type="protein sequence ID" value="QED27708.1"/>
    <property type="molecule type" value="Genomic_DNA"/>
</dbReference>
<dbReference type="GO" id="GO:0005524">
    <property type="term" value="F:ATP binding"/>
    <property type="evidence" value="ECO:0007669"/>
    <property type="project" value="InterPro"/>
</dbReference>
<organism evidence="3 4">
    <name type="scientific">Microvenator marinus</name>
    <dbReference type="NCBI Taxonomy" id="2600177"/>
    <lineage>
        <taxon>Bacteria</taxon>
        <taxon>Deltaproteobacteria</taxon>
        <taxon>Bradymonadales</taxon>
        <taxon>Microvenatoraceae</taxon>
        <taxon>Microvenator</taxon>
    </lineage>
</organism>
<dbReference type="AlphaFoldDB" id="A0A5B8XS47"/>
<reference evidence="3 4" key="1">
    <citation type="submission" date="2019-08" db="EMBL/GenBank/DDBJ databases">
        <authorList>
            <person name="Liang Q."/>
        </authorList>
    </citation>
    <scope>NUCLEOTIDE SEQUENCE [LARGE SCALE GENOMIC DNA]</scope>
    <source>
        <strain evidence="3 4">V1718</strain>
    </source>
</reference>
<dbReference type="InterPro" id="IPR016300">
    <property type="entry name" value="ATPase_ArsA/GET3"/>
</dbReference>
<dbReference type="PANTHER" id="PTHR10803">
    <property type="entry name" value="ARSENICAL PUMP-DRIVING ATPASE ARSENITE-TRANSLOCATING ATPASE"/>
    <property type="match status" value="1"/>
</dbReference>
<comment type="similarity">
    <text evidence="1">Belongs to the arsA ATPase family.</text>
</comment>
<dbReference type="InterPro" id="IPR025723">
    <property type="entry name" value="ArsA/GET3_ATPase-like"/>
</dbReference>
<feature type="domain" description="ArsA/GET3 Anion-transporting ATPase-like" evidence="2">
    <location>
        <begin position="194"/>
        <end position="280"/>
    </location>
</feature>
<proteinExistence type="inferred from homology"/>
<dbReference type="CDD" id="cd02035">
    <property type="entry name" value="ArsA"/>
    <property type="match status" value="1"/>
</dbReference>
<dbReference type="GO" id="GO:0016887">
    <property type="term" value="F:ATP hydrolysis activity"/>
    <property type="evidence" value="ECO:0007669"/>
    <property type="project" value="InterPro"/>
</dbReference>
<dbReference type="KEGG" id="bbae:FRD01_10775"/>
<evidence type="ECO:0000259" key="2">
    <source>
        <dbReference type="Pfam" id="PF02374"/>
    </source>
</evidence>
<dbReference type="OrthoDB" id="5242836at2"/>
<feature type="domain" description="ArsA/GET3 Anion-transporting ATPase-like" evidence="2">
    <location>
        <begin position="35"/>
        <end position="190"/>
    </location>
</feature>
<protein>
    <submittedName>
        <fullName evidence="3">ArsA family ATPase</fullName>
    </submittedName>
</protein>
<evidence type="ECO:0000313" key="4">
    <source>
        <dbReference type="Proteomes" id="UP000321595"/>
    </source>
</evidence>
<keyword evidence="4" id="KW-1185">Reference proteome</keyword>
<evidence type="ECO:0000313" key="3">
    <source>
        <dbReference type="EMBL" id="QED27708.1"/>
    </source>
</evidence>
<dbReference type="SUPFAM" id="SSF52540">
    <property type="entry name" value="P-loop containing nucleoside triphosphate hydrolases"/>
    <property type="match status" value="1"/>
</dbReference>
<dbReference type="Proteomes" id="UP000321595">
    <property type="component" value="Chromosome"/>
</dbReference>
<evidence type="ECO:0000256" key="1">
    <source>
        <dbReference type="ARBA" id="ARBA00011040"/>
    </source>
</evidence>
<dbReference type="Gene3D" id="3.40.50.300">
    <property type="entry name" value="P-loop containing nucleotide triphosphate hydrolases"/>
    <property type="match status" value="1"/>
</dbReference>
<gene>
    <name evidence="3" type="ORF">FRD01_10775</name>
</gene>
<dbReference type="InterPro" id="IPR027417">
    <property type="entry name" value="P-loop_NTPase"/>
</dbReference>
<dbReference type="PANTHER" id="PTHR10803:SF3">
    <property type="entry name" value="ATPASE GET3"/>
    <property type="match status" value="1"/>
</dbReference>
<name>A0A5B8XS47_9DELT</name>